<dbReference type="FunFam" id="2.40.40.10:FF:000005">
    <property type="entry name" value="Barwin-related endoglucanase"/>
    <property type="match status" value="1"/>
</dbReference>
<dbReference type="PANTHER" id="PTHR47295">
    <property type="entry name" value="EG45-LIKE DOMAIN CONTAINING PROTEIN 1-RELATED"/>
    <property type="match status" value="1"/>
</dbReference>
<gene>
    <name evidence="6" type="ORF">KI387_009214</name>
</gene>
<keyword evidence="2" id="KW-0964">Secreted</keyword>
<accession>A0AA38FJ76</accession>
<dbReference type="InterPro" id="IPR007112">
    <property type="entry name" value="Expansin/allergen_DPBB_dom"/>
</dbReference>
<dbReference type="OMA" id="PSGCEST"/>
<dbReference type="GO" id="GO:0048046">
    <property type="term" value="C:apoplast"/>
    <property type="evidence" value="ECO:0007669"/>
    <property type="project" value="InterPro"/>
</dbReference>
<feature type="non-terminal residue" evidence="6">
    <location>
        <position position="137"/>
    </location>
</feature>
<feature type="domain" description="Expansin-like EG45" evidence="5">
    <location>
        <begin position="46"/>
        <end position="137"/>
    </location>
</feature>
<comment type="caution">
    <text evidence="6">The sequence shown here is derived from an EMBL/GenBank/DDBJ whole genome shotgun (WGS) entry which is preliminary data.</text>
</comment>
<evidence type="ECO:0000256" key="1">
    <source>
        <dbReference type="ARBA" id="ARBA00004613"/>
    </source>
</evidence>
<name>A0AA38FJ76_TAXCH</name>
<dbReference type="CDD" id="cd22269">
    <property type="entry name" value="DPBB_EG45-like"/>
    <property type="match status" value="1"/>
</dbReference>
<dbReference type="PANTHER" id="PTHR47295:SF10">
    <property type="entry name" value="EG45-LIKE DOMAIN CONTAINING PROTEIN"/>
    <property type="match status" value="1"/>
</dbReference>
<dbReference type="Pfam" id="PF03330">
    <property type="entry name" value="DPBB_1"/>
    <property type="match status" value="1"/>
</dbReference>
<protein>
    <recommendedName>
        <fullName evidence="5">Expansin-like EG45 domain-containing protein</fullName>
    </recommendedName>
</protein>
<evidence type="ECO:0000313" key="6">
    <source>
        <dbReference type="EMBL" id="KAH9304810.1"/>
    </source>
</evidence>
<proteinExistence type="predicted"/>
<organism evidence="6 7">
    <name type="scientific">Taxus chinensis</name>
    <name type="common">Chinese yew</name>
    <name type="synonym">Taxus wallichiana var. chinensis</name>
    <dbReference type="NCBI Taxonomy" id="29808"/>
    <lineage>
        <taxon>Eukaryota</taxon>
        <taxon>Viridiplantae</taxon>
        <taxon>Streptophyta</taxon>
        <taxon>Embryophyta</taxon>
        <taxon>Tracheophyta</taxon>
        <taxon>Spermatophyta</taxon>
        <taxon>Pinopsida</taxon>
        <taxon>Pinidae</taxon>
        <taxon>Conifers II</taxon>
        <taxon>Cupressales</taxon>
        <taxon>Taxaceae</taxon>
        <taxon>Taxus</taxon>
    </lineage>
</organism>
<evidence type="ECO:0000313" key="7">
    <source>
        <dbReference type="Proteomes" id="UP000824469"/>
    </source>
</evidence>
<sequence>MGGVILRIWSVVFAVSFMCGTGWYCCVAEQGTATFYTPPYVPSSCYGNDPGQFPAGNLFAAASDAIWDNRAACGRQYRISCTSATNQGVPMPCKSGSIVVKIVDYCPSGCRGTFDLSADAFADIADPDAGKVNIDYE</sequence>
<keyword evidence="7" id="KW-1185">Reference proteome</keyword>
<dbReference type="EMBL" id="JAHRHJ020000008">
    <property type="protein sequence ID" value="KAH9304810.1"/>
    <property type="molecule type" value="Genomic_DNA"/>
</dbReference>
<dbReference type="AlphaFoldDB" id="A0AA38FJ76"/>
<dbReference type="GO" id="GO:0009627">
    <property type="term" value="P:systemic acquired resistance"/>
    <property type="evidence" value="ECO:0007669"/>
    <property type="project" value="InterPro"/>
</dbReference>
<evidence type="ECO:0000256" key="3">
    <source>
        <dbReference type="ARBA" id="ARBA00022729"/>
    </source>
</evidence>
<dbReference type="InterPro" id="IPR044206">
    <property type="entry name" value="EGC1/2"/>
</dbReference>
<dbReference type="InterPro" id="IPR036908">
    <property type="entry name" value="RlpA-like_sf"/>
</dbReference>
<dbReference type="PROSITE" id="PS50842">
    <property type="entry name" value="EXPANSIN_EG45"/>
    <property type="match status" value="1"/>
</dbReference>
<reference evidence="6 7" key="1">
    <citation type="journal article" date="2021" name="Nat. Plants">
        <title>The Taxus genome provides insights into paclitaxel biosynthesis.</title>
        <authorList>
            <person name="Xiong X."/>
            <person name="Gou J."/>
            <person name="Liao Q."/>
            <person name="Li Y."/>
            <person name="Zhou Q."/>
            <person name="Bi G."/>
            <person name="Li C."/>
            <person name="Du R."/>
            <person name="Wang X."/>
            <person name="Sun T."/>
            <person name="Guo L."/>
            <person name="Liang H."/>
            <person name="Lu P."/>
            <person name="Wu Y."/>
            <person name="Zhang Z."/>
            <person name="Ro D.K."/>
            <person name="Shang Y."/>
            <person name="Huang S."/>
            <person name="Yan J."/>
        </authorList>
    </citation>
    <scope>NUCLEOTIDE SEQUENCE [LARGE SCALE GENOMIC DNA]</scope>
    <source>
        <strain evidence="6">Ta-2019</strain>
    </source>
</reference>
<keyword evidence="4" id="KW-0472">Membrane</keyword>
<dbReference type="Gene3D" id="2.40.40.10">
    <property type="entry name" value="RlpA-like domain"/>
    <property type="match status" value="1"/>
</dbReference>
<dbReference type="SMART" id="SM00837">
    <property type="entry name" value="DPBB_1"/>
    <property type="match status" value="1"/>
</dbReference>
<keyword evidence="3" id="KW-0732">Signal</keyword>
<dbReference type="Proteomes" id="UP000824469">
    <property type="component" value="Unassembled WGS sequence"/>
</dbReference>
<evidence type="ECO:0000256" key="2">
    <source>
        <dbReference type="ARBA" id="ARBA00022525"/>
    </source>
</evidence>
<dbReference type="SUPFAM" id="SSF50685">
    <property type="entry name" value="Barwin-like endoglucanases"/>
    <property type="match status" value="1"/>
</dbReference>
<evidence type="ECO:0000256" key="4">
    <source>
        <dbReference type="SAM" id="Phobius"/>
    </source>
</evidence>
<keyword evidence="4" id="KW-0812">Transmembrane</keyword>
<comment type="subcellular location">
    <subcellularLocation>
        <location evidence="1">Secreted</location>
    </subcellularLocation>
</comment>
<keyword evidence="4" id="KW-1133">Transmembrane helix</keyword>
<evidence type="ECO:0000259" key="5">
    <source>
        <dbReference type="PROSITE" id="PS50842"/>
    </source>
</evidence>
<dbReference type="InterPro" id="IPR009009">
    <property type="entry name" value="RlpA-like_DPBB"/>
</dbReference>
<feature type="transmembrane region" description="Helical" evidence="4">
    <location>
        <begin position="6"/>
        <end position="26"/>
    </location>
</feature>